<feature type="transmembrane region" description="Helical" evidence="1">
    <location>
        <begin position="344"/>
        <end position="360"/>
    </location>
</feature>
<reference evidence="2 3" key="1">
    <citation type="submission" date="2018-10" db="EMBL/GenBank/DDBJ databases">
        <title>Phylogenomics of Brevibacillus.</title>
        <authorList>
            <person name="Dunlap C."/>
        </authorList>
    </citation>
    <scope>NUCLEOTIDE SEQUENCE [LARGE SCALE GENOMIC DNA]</scope>
    <source>
        <strain evidence="2 3">JCM 15716</strain>
    </source>
</reference>
<evidence type="ECO:0000313" key="2">
    <source>
        <dbReference type="EMBL" id="RNB89903.1"/>
    </source>
</evidence>
<keyword evidence="3" id="KW-1185">Reference proteome</keyword>
<feature type="transmembrane region" description="Helical" evidence="1">
    <location>
        <begin position="318"/>
        <end position="338"/>
    </location>
</feature>
<feature type="transmembrane region" description="Helical" evidence="1">
    <location>
        <begin position="391"/>
        <end position="411"/>
    </location>
</feature>
<name>A0A3M8DP59_9BACL</name>
<feature type="transmembrane region" description="Helical" evidence="1">
    <location>
        <begin position="280"/>
        <end position="306"/>
    </location>
</feature>
<accession>A0A3M8DP59</accession>
<feature type="transmembrane region" description="Helical" evidence="1">
    <location>
        <begin position="132"/>
        <end position="150"/>
    </location>
</feature>
<feature type="transmembrane region" description="Helical" evidence="1">
    <location>
        <begin position="157"/>
        <end position="180"/>
    </location>
</feature>
<organism evidence="2 3">
    <name type="scientific">Brevibacillus fluminis</name>
    <dbReference type="NCBI Taxonomy" id="511487"/>
    <lineage>
        <taxon>Bacteria</taxon>
        <taxon>Bacillati</taxon>
        <taxon>Bacillota</taxon>
        <taxon>Bacilli</taxon>
        <taxon>Bacillales</taxon>
        <taxon>Paenibacillaceae</taxon>
        <taxon>Brevibacillus</taxon>
    </lineage>
</organism>
<sequence length="421" mass="46578">MSLDNIQWLTLLSLVACLLVIYVTERNRSKWEEESLGLGKGVVALLGQWIGLYAFLASSQVSYQYGIVGMVGYSAAGIVSFLFVYLWIDKEKKRRVQPPQLLSILYRLEGTLVALMAGKMILHLVYEVNTLLSIGIVTVFFWLILLIRFNKPNRTSFVIVILSMASTVLLPTLVYLKVSVPTVYSGVKFLATDMLRLDNTMSWVLTAALMIRFTSHSLVNPQIRTIYRQIKETRRGLSFSLAPLIWAFLPLSIGTLSFVAKAEAVWPVFADEVSILIVSHFGGQLGIVLFTVTLILILLVTMARYLSEGTEAAQATDLLTRALIILVSAFVALLFPHLTILDTMLVFALIWAAVTPAVLWGRELNGISALVTAAIGLGTGIYYTIHASLALGIIIDFAVSFSIMGLLSIFMKREKGGFRLE</sequence>
<evidence type="ECO:0000313" key="3">
    <source>
        <dbReference type="Proteomes" id="UP000271031"/>
    </source>
</evidence>
<proteinExistence type="predicted"/>
<dbReference type="Proteomes" id="UP000271031">
    <property type="component" value="Unassembled WGS sequence"/>
</dbReference>
<gene>
    <name evidence="2" type="ORF">EDM56_12150</name>
</gene>
<feature type="transmembrane region" description="Helical" evidence="1">
    <location>
        <begin position="367"/>
        <end position="385"/>
    </location>
</feature>
<feature type="transmembrane region" description="Helical" evidence="1">
    <location>
        <begin position="239"/>
        <end position="260"/>
    </location>
</feature>
<keyword evidence="1" id="KW-0812">Transmembrane</keyword>
<evidence type="ECO:0000256" key="1">
    <source>
        <dbReference type="SAM" id="Phobius"/>
    </source>
</evidence>
<keyword evidence="1" id="KW-1133">Transmembrane helix</keyword>
<feature type="transmembrane region" description="Helical" evidence="1">
    <location>
        <begin position="62"/>
        <end position="88"/>
    </location>
</feature>
<dbReference type="RefSeq" id="WP_122918156.1">
    <property type="nucleotide sequence ID" value="NZ_RHHQ01000008.1"/>
</dbReference>
<evidence type="ECO:0008006" key="4">
    <source>
        <dbReference type="Google" id="ProtNLM"/>
    </source>
</evidence>
<keyword evidence="1" id="KW-0472">Membrane</keyword>
<feature type="transmembrane region" description="Helical" evidence="1">
    <location>
        <begin position="36"/>
        <end position="56"/>
    </location>
</feature>
<feature type="transmembrane region" description="Helical" evidence="1">
    <location>
        <begin position="6"/>
        <end position="24"/>
    </location>
</feature>
<dbReference type="EMBL" id="RHHQ01000008">
    <property type="protein sequence ID" value="RNB89903.1"/>
    <property type="molecule type" value="Genomic_DNA"/>
</dbReference>
<dbReference type="AlphaFoldDB" id="A0A3M8DP59"/>
<protein>
    <recommendedName>
        <fullName evidence="4">Sodium:solute symporter</fullName>
    </recommendedName>
</protein>
<dbReference type="OrthoDB" id="2860807at2"/>
<comment type="caution">
    <text evidence="2">The sequence shown here is derived from an EMBL/GenBank/DDBJ whole genome shotgun (WGS) entry which is preliminary data.</text>
</comment>